<protein>
    <submittedName>
        <fullName evidence="2">Uncharacterized protein</fullName>
    </submittedName>
</protein>
<dbReference type="EMBL" id="BGZK01002556">
    <property type="protein sequence ID" value="GBP94856.1"/>
    <property type="molecule type" value="Genomic_DNA"/>
</dbReference>
<reference evidence="2 3" key="1">
    <citation type="journal article" date="2019" name="Commun. Biol.">
        <title>The bagworm genome reveals a unique fibroin gene that provides high tensile strength.</title>
        <authorList>
            <person name="Kono N."/>
            <person name="Nakamura H."/>
            <person name="Ohtoshi R."/>
            <person name="Tomita M."/>
            <person name="Numata K."/>
            <person name="Arakawa K."/>
        </authorList>
    </citation>
    <scope>NUCLEOTIDE SEQUENCE [LARGE SCALE GENOMIC DNA]</scope>
</reference>
<feature type="region of interest" description="Disordered" evidence="1">
    <location>
        <begin position="1"/>
        <end position="21"/>
    </location>
</feature>
<evidence type="ECO:0000313" key="3">
    <source>
        <dbReference type="Proteomes" id="UP000299102"/>
    </source>
</evidence>
<keyword evidence="3" id="KW-1185">Reference proteome</keyword>
<sequence length="139" mass="16199">MKNFQRKTTKTTRKHLPTGKHRKLHGSTEYLVGNNVDRQEFDNKRDCIVTATIEAAEDLKRKLANRIESRSNDRQKSPENCYDLTETPWMWAYALNEIYSGIPTQEGTRSLTLDGYDRNKLHITTKRSTWPTNKLAKQS</sequence>
<name>A0A4C2A2F1_EUMVA</name>
<evidence type="ECO:0000313" key="2">
    <source>
        <dbReference type="EMBL" id="GBP94856.1"/>
    </source>
</evidence>
<evidence type="ECO:0000256" key="1">
    <source>
        <dbReference type="SAM" id="MobiDB-lite"/>
    </source>
</evidence>
<organism evidence="2 3">
    <name type="scientific">Eumeta variegata</name>
    <name type="common">Bagworm moth</name>
    <name type="synonym">Eumeta japonica</name>
    <dbReference type="NCBI Taxonomy" id="151549"/>
    <lineage>
        <taxon>Eukaryota</taxon>
        <taxon>Metazoa</taxon>
        <taxon>Ecdysozoa</taxon>
        <taxon>Arthropoda</taxon>
        <taxon>Hexapoda</taxon>
        <taxon>Insecta</taxon>
        <taxon>Pterygota</taxon>
        <taxon>Neoptera</taxon>
        <taxon>Endopterygota</taxon>
        <taxon>Lepidoptera</taxon>
        <taxon>Glossata</taxon>
        <taxon>Ditrysia</taxon>
        <taxon>Tineoidea</taxon>
        <taxon>Psychidae</taxon>
        <taxon>Oiketicinae</taxon>
        <taxon>Eumeta</taxon>
    </lineage>
</organism>
<proteinExistence type="predicted"/>
<dbReference type="Proteomes" id="UP000299102">
    <property type="component" value="Unassembled WGS sequence"/>
</dbReference>
<gene>
    <name evidence="2" type="ORF">EVAR_85876_1</name>
</gene>
<dbReference type="AlphaFoldDB" id="A0A4C2A2F1"/>
<accession>A0A4C2A2F1</accession>
<comment type="caution">
    <text evidence="2">The sequence shown here is derived from an EMBL/GenBank/DDBJ whole genome shotgun (WGS) entry which is preliminary data.</text>
</comment>
<dbReference type="OrthoDB" id="9995375at2759"/>